<keyword evidence="7" id="KW-0812">Transmembrane</keyword>
<accession>A0A8S2A8A7</accession>
<evidence type="ECO:0000256" key="1">
    <source>
        <dbReference type="ARBA" id="ARBA00022723"/>
    </source>
</evidence>
<feature type="compositionally biased region" description="Polar residues" evidence="6">
    <location>
        <begin position="259"/>
        <end position="271"/>
    </location>
</feature>
<dbReference type="InterPro" id="IPR006564">
    <property type="entry name" value="Znf_PMZ"/>
</dbReference>
<dbReference type="Proteomes" id="UP000682877">
    <property type="component" value="Chromosome 3"/>
</dbReference>
<evidence type="ECO:0000259" key="9">
    <source>
        <dbReference type="PROSITE" id="PS51999"/>
    </source>
</evidence>
<evidence type="ECO:0000256" key="5">
    <source>
        <dbReference type="SAM" id="Coils"/>
    </source>
</evidence>
<dbReference type="AlphaFoldDB" id="A0A8S2A8A7"/>
<feature type="transmembrane region" description="Helical" evidence="7">
    <location>
        <begin position="839"/>
        <end position="858"/>
    </location>
</feature>
<evidence type="ECO:0000259" key="8">
    <source>
        <dbReference type="PROSITE" id="PS50966"/>
    </source>
</evidence>
<dbReference type="GO" id="GO:0008270">
    <property type="term" value="F:zinc ion binding"/>
    <property type="evidence" value="ECO:0007669"/>
    <property type="project" value="UniProtKB-KW"/>
</dbReference>
<evidence type="ECO:0000313" key="10">
    <source>
        <dbReference type="EMBL" id="CAE5987980.1"/>
    </source>
</evidence>
<name>A0A8S2A8A7_ARAAE</name>
<feature type="region of interest" description="Disordered" evidence="6">
    <location>
        <begin position="212"/>
        <end position="233"/>
    </location>
</feature>
<dbReference type="InterPro" id="IPR007527">
    <property type="entry name" value="Znf_SWIM"/>
</dbReference>
<proteinExistence type="predicted"/>
<keyword evidence="3" id="KW-0862">Zinc</keyword>
<feature type="coiled-coil region" evidence="5">
    <location>
        <begin position="772"/>
        <end position="832"/>
    </location>
</feature>
<keyword evidence="11" id="KW-1185">Reference proteome</keyword>
<evidence type="ECO:0000256" key="6">
    <source>
        <dbReference type="SAM" id="MobiDB-lite"/>
    </source>
</evidence>
<keyword evidence="1" id="KW-0479">Metal-binding</keyword>
<protein>
    <recommendedName>
        <fullName evidence="12">SWIM-type domain-containing protein</fullName>
    </recommendedName>
</protein>
<keyword evidence="5" id="KW-0175">Coiled coil</keyword>
<dbReference type="Pfam" id="PF03108">
    <property type="entry name" value="DBD_Tnp_Mut"/>
    <property type="match status" value="1"/>
</dbReference>
<sequence>MEVTDELITDMVRVKLGGWSKDEQGVRRFAGTEGQMGRYIRFREGDGVEAAKTKVIEEFSINTSMEKIELTYEMPEWMDVDGSVKPVPIHIVSDDDMDMFLAMRVDINEMKLFVVPMALNMTLEIDGLKVVPLMDEFAFGEVMSKEELEKEKRQRLDKEVGDNIICSQVQREHVGDSNDGPLGWIGNSYASSGFATLSAALRHYRTVTVAPQHQGSPVSVLEPQSSSSTDDIRVTRLTRDLFSDFERAADGSSGDIGDNSEQQNGAATQSEVPERINGRVFKNRDDCRVKIAVHAINRKFSYRNHRTTNDVVIVRCVSDACPWRVYCLRLDESEYFEIRTAHLEHTCPVETRSQYPRQATTSVISQIMKSKYAGSGARPTPVAIRRALMEEYSVNVSYWKAWRSRELAMDLAKGSPNGSYGILPSYLHMLSRANVGTVTDLHTEVDIDGDNRNVATKFKKRMLAGLISKAARAYRKTTFYEFFEEIERASPGCAEYLMVIGLEHWTRSHCYGQRYNIMTSNVAESLNAVLKEARELPIVTTLEYIRGTLMTWFEKRREKATQHEKPLTPKVEEIVQRDYERSTCYDVAKINNEQYEIKTTTGLSYVVDIQKRTCTCEEFNLLQIPCSHAIAAAIRCDMSVPMLAAPQYGSFFWSLAYNGSIHPVPNLSTLREVPDGIATLTVLPPLTRRPPGQQLTTGSEGGSSSTVQEFGNEMTAEGYECDCGKQTLIFQAWTDANPGRRFYRCGAGWRSECNHFRWIDLEKPHGWQKQALLEARDLIKAQDAELKRLRESQAEGIENYAGEVSIEYQKKMEDLEKEKNALESDLKASKEKEQTIREVLLISWIGFICVFATVVHALK</sequence>
<evidence type="ECO:0000256" key="2">
    <source>
        <dbReference type="ARBA" id="ARBA00022771"/>
    </source>
</evidence>
<dbReference type="Pfam" id="PF06839">
    <property type="entry name" value="Zn_ribbon_GRF"/>
    <property type="match status" value="1"/>
</dbReference>
<dbReference type="EMBL" id="LR999453">
    <property type="protein sequence ID" value="CAE5987980.1"/>
    <property type="molecule type" value="Genomic_DNA"/>
</dbReference>
<evidence type="ECO:0008006" key="12">
    <source>
        <dbReference type="Google" id="ProtNLM"/>
    </source>
</evidence>
<dbReference type="PROSITE" id="PS50966">
    <property type="entry name" value="ZF_SWIM"/>
    <property type="match status" value="1"/>
</dbReference>
<dbReference type="InterPro" id="IPR057222">
    <property type="entry name" value="DUF7900"/>
</dbReference>
<dbReference type="InterPro" id="IPR004332">
    <property type="entry name" value="Transposase_MuDR"/>
</dbReference>
<dbReference type="Pfam" id="PF25464">
    <property type="entry name" value="DUF7900"/>
    <property type="match status" value="1"/>
</dbReference>
<dbReference type="PANTHER" id="PTHR31973">
    <property type="entry name" value="POLYPROTEIN, PUTATIVE-RELATED"/>
    <property type="match status" value="1"/>
</dbReference>
<evidence type="ECO:0000256" key="3">
    <source>
        <dbReference type="ARBA" id="ARBA00022833"/>
    </source>
</evidence>
<evidence type="ECO:0000256" key="4">
    <source>
        <dbReference type="PROSITE-ProRule" id="PRU00325"/>
    </source>
</evidence>
<dbReference type="PANTHER" id="PTHR31973:SF187">
    <property type="entry name" value="MUTATOR TRANSPOSASE MUDRA PROTEIN"/>
    <property type="match status" value="1"/>
</dbReference>
<gene>
    <name evidence="10" type="ORF">AARE701A_LOCUS8866</name>
</gene>
<evidence type="ECO:0000256" key="7">
    <source>
        <dbReference type="SAM" id="Phobius"/>
    </source>
</evidence>
<keyword evidence="7" id="KW-0472">Membrane</keyword>
<keyword evidence="2 4" id="KW-0863">Zinc-finger</keyword>
<organism evidence="10 11">
    <name type="scientific">Arabidopsis arenosa</name>
    <name type="common">Sand rock-cress</name>
    <name type="synonym">Cardaminopsis arenosa</name>
    <dbReference type="NCBI Taxonomy" id="38785"/>
    <lineage>
        <taxon>Eukaryota</taxon>
        <taxon>Viridiplantae</taxon>
        <taxon>Streptophyta</taxon>
        <taxon>Embryophyta</taxon>
        <taxon>Tracheophyta</taxon>
        <taxon>Spermatophyta</taxon>
        <taxon>Magnoliopsida</taxon>
        <taxon>eudicotyledons</taxon>
        <taxon>Gunneridae</taxon>
        <taxon>Pentapetalae</taxon>
        <taxon>rosids</taxon>
        <taxon>malvids</taxon>
        <taxon>Brassicales</taxon>
        <taxon>Brassicaceae</taxon>
        <taxon>Camelineae</taxon>
        <taxon>Arabidopsis</taxon>
    </lineage>
</organism>
<reference evidence="10" key="1">
    <citation type="submission" date="2021-01" db="EMBL/GenBank/DDBJ databases">
        <authorList>
            <person name="Bezrukov I."/>
        </authorList>
    </citation>
    <scope>NUCLEOTIDE SEQUENCE</scope>
</reference>
<feature type="domain" description="GRF-type" evidence="9">
    <location>
        <begin position="721"/>
        <end position="762"/>
    </location>
</feature>
<keyword evidence="7" id="KW-1133">Transmembrane helix</keyword>
<dbReference type="InterPro" id="IPR010666">
    <property type="entry name" value="Znf_GRF"/>
</dbReference>
<feature type="domain" description="SWIM-type" evidence="8">
    <location>
        <begin position="605"/>
        <end position="637"/>
    </location>
</feature>
<feature type="compositionally biased region" description="Low complexity" evidence="6">
    <location>
        <begin position="687"/>
        <end position="706"/>
    </location>
</feature>
<dbReference type="Pfam" id="PF04434">
    <property type="entry name" value="SWIM"/>
    <property type="match status" value="1"/>
</dbReference>
<dbReference type="PROSITE" id="PS51999">
    <property type="entry name" value="ZF_GRF"/>
    <property type="match status" value="1"/>
</dbReference>
<dbReference type="SMART" id="SM00575">
    <property type="entry name" value="ZnF_PMZ"/>
    <property type="match status" value="1"/>
</dbReference>
<evidence type="ECO:0000313" key="11">
    <source>
        <dbReference type="Proteomes" id="UP000682877"/>
    </source>
</evidence>
<feature type="compositionally biased region" description="Polar residues" evidence="6">
    <location>
        <begin position="212"/>
        <end position="229"/>
    </location>
</feature>
<feature type="region of interest" description="Disordered" evidence="6">
    <location>
        <begin position="248"/>
        <end position="275"/>
    </location>
</feature>
<feature type="region of interest" description="Disordered" evidence="6">
    <location>
        <begin position="687"/>
        <end position="707"/>
    </location>
</feature>